<organism evidence="1 2">
    <name type="scientific">Fusarium oxysporum f. sp. radicis-cucumerinum</name>
    <dbReference type="NCBI Taxonomy" id="327505"/>
    <lineage>
        <taxon>Eukaryota</taxon>
        <taxon>Fungi</taxon>
        <taxon>Dikarya</taxon>
        <taxon>Ascomycota</taxon>
        <taxon>Pezizomycotina</taxon>
        <taxon>Sordariomycetes</taxon>
        <taxon>Hypocreomycetidae</taxon>
        <taxon>Hypocreales</taxon>
        <taxon>Nectriaceae</taxon>
        <taxon>Fusarium</taxon>
        <taxon>Fusarium oxysporum species complex</taxon>
    </lineage>
</organism>
<comment type="caution">
    <text evidence="1">The sequence shown here is derived from an EMBL/GenBank/DDBJ whole genome shotgun (WGS) entry which is preliminary data.</text>
</comment>
<reference evidence="1 2" key="2">
    <citation type="journal article" date="2017" name="Sci. Rep.">
        <title>A mobile pathogenicity chromosome in Fusarium oxysporum for infection of multiple cucurbit species.</title>
        <authorList>
            <person name="van Dam P."/>
            <person name="Fokkens L."/>
            <person name="Ayukawa Y."/>
            <person name="van der Gragt M."/>
            <person name="Ter Horst A."/>
            <person name="Brankovics B."/>
            <person name="Houterman P.M."/>
            <person name="Arie T."/>
            <person name="Rep M."/>
        </authorList>
    </citation>
    <scope>NUCLEOTIDE SEQUENCE [LARGE SCALE GENOMIC DNA]</scope>
    <source>
        <strain evidence="1 2">Forc016</strain>
    </source>
</reference>
<dbReference type="AlphaFoldDB" id="A0A2H3FUS4"/>
<accession>A0A2H3FUS4</accession>
<evidence type="ECO:0000313" key="1">
    <source>
        <dbReference type="EMBL" id="PCD21920.1"/>
    </source>
</evidence>
<evidence type="ECO:0000313" key="2">
    <source>
        <dbReference type="Proteomes" id="UP000219602"/>
    </source>
</evidence>
<gene>
    <name evidence="1" type="ORF">AU210_015723</name>
</gene>
<reference evidence="1 2" key="1">
    <citation type="journal article" date="2016" name="Environ. Microbiol.">
        <title>Effector profiles distinguish formae speciales of Fusarium oxysporum.</title>
        <authorList>
            <person name="van Dam P."/>
            <person name="Fokkens L."/>
            <person name="Schmidt S.M."/>
            <person name="Linmans J.H."/>
            <person name="Kistler H.C."/>
            <person name="Ma L.J."/>
            <person name="Rep M."/>
        </authorList>
    </citation>
    <scope>NUCLEOTIDE SEQUENCE [LARGE SCALE GENOMIC DNA]</scope>
    <source>
        <strain evidence="1 2">Forc016</strain>
    </source>
</reference>
<name>A0A2H3FUS4_FUSOX</name>
<sequence>MSIISCQAPLPLLKRSSGLKCPEREQLLRPHVAVYTAPQIFHFPPSRSLPLHSLLSHNATEFLPSPTPLLFPGCSISIHLPSSHFPYATRAPADEPPYKTSFPPTSLFESSSANSLLDFTPSKVKLTFETSPHETMRNS</sequence>
<dbReference type="EMBL" id="MABQ02000012">
    <property type="protein sequence ID" value="PCD21920.1"/>
    <property type="molecule type" value="Genomic_DNA"/>
</dbReference>
<dbReference type="Proteomes" id="UP000219602">
    <property type="component" value="Chromosome RC"/>
</dbReference>
<proteinExistence type="predicted"/>
<protein>
    <submittedName>
        <fullName evidence="1">Uncharacterized protein</fullName>
    </submittedName>
</protein>